<feature type="domain" description="Dynein heavy chain AAA module D4" evidence="6">
    <location>
        <begin position="2381"/>
        <end position="2549"/>
    </location>
</feature>
<sequence>MNFDPNENNLKIPLTGRQIIKRPPKSVLTPRHPGAKNPIFSAQTVEEQTETYDIVNPGGTEGNSLLSARSPSLLAFRNKTIQSRPQTALIGNRDKKKKKEAEIISPRNYSTLLTKRPSTALRESSRKVPETISREINTEKLSIAFDEDVIAYFSKRKDGRGHRFIYLNYKGDRSDPFFNPYELVKVPFADVNSEYFTMSANGVTHVMNNGNTEHISLDRWSKESLIFSTIRKLKIFAQFFYWKPFRIWKKFVMRQRYSELSSSIFAHPFFTHSGFFQTQLQIREIFIDPDNKTTVETMINQYLLSFAREKKYELKEYFENIANNVEHLNKYYSDYIKTITETILALDAKIRDPRILQVKDSDFPEIKRRNPNLAQLMVLEKKKAERRVELTKMVNGQIIALGYFIRDIDYMLLEIIAQSARESWHRAADIIFSDNSAVFQVQVSFSDKGEVIFSPTLQELNDAIHSSLRGSLMTAGKLPRLLTEIKLRPHIRESHPDYKRLIETGPKIEKMIERDDELKEIESKIIEYINESYKKAQIEAQKFTDFYSIYEIGHSWDVRSYIKTRSGKPYELIPGSKNEDVSGIEGGTINFDEEPIVDMRSVRRDIQIFTNDHNRLEGFNLSPYCNAIYINSRTLLNELKPIPMTTLETLRTTLRNMLNDKVDRIKNALANYSKELKIEPKNLQQFVHYCELITETSSLQPTIQEEINFIDDMYRLFSAFTMHIDVTEENQNPLPPQMQLFITAQQVAQTIKDQNMEHFTNNLREITKKLETKLQKYLDMASAQPSSISEAEPERLKTDISQIREKVRKIDPEIKTYLHYQKVLGVKYCDFKGLHEVIDTLNFDERLFDAVSKWQILDAGTMKAPFSTIDIDFFTKSIKDLEGDLSALNTVTRLPTPLLSELTSKLNAIIPYIEQIQLLATANMQTRHWQALFEECGFPNVYHLDIKLEEIVSIGILTYKDKIAKQTSVAIGESQLEEEFKKIQDRWISVQLPILDGQTKSEDSLLLANVEDMITEIEDSVLALIRIESLPFVHGVKDQVSKLKSSLEGAALILDSWQLFQRNWVLLSSLFLHEDTKNALQQQSTRFNWVRRRWVSIVRHASKDLSLLVVCQFPSLLEMMKENNSALEGILTTLGLFVDSKRTSLPRLFVLGNFDVLQLVSFTDFVNLRYIIARLFMKMIDVDTNETNDQNNQSQGPNYSRIRIYGLICTNKESFMFPKNLLISGGIDHWLPSLVDSMKTSFNEHFNTLMIKIKSMQLADWILTTPTHMVYLAFQVLFGRETDECYNQLETNIHSFENYERKLQDKYTEVLALLDTPLTYTEVQKTGLALTLISNFIETIRYLGNDQNSKWWWVQSPKVRYSNDSQKMTMVINEESIDFGWELWGKVRPAILTPSMQRAIHTAGMDKFSMILGSPLTGRKTCIESLAMLSGRYLFYVPAFPDFSDYVISRIVSGTIMMGAWALFTDIDKLPYSAISHLYDQVYSFSDALSAGLTRIIIEGKPVELNPASRIFFTSKSVPNDLLPQFRAKVKPSALSAPERKKIIEIKLVANGFKNSKSVAVKLDSIIPTIALTFKNELFSTSSFAHISSIIQEMGILVREVKDSSFNISFDSDRVAEEYVAARATYLHFSQSLVEESQSMLLLLLFNCFHLFDTLESFKGKIVNPNVFKDEDEINALSAAIKSSMIKTLPAKYIEEQALKLFSLLLSHRVVVIYGSANSGKSSLLSVLSAAMTKLFNDLDASADINARNNFRHIRKMKFEKLFHDSDSWNRNFGTLMSDQSTGSIWAHGKISSTINHLRDNSEDMLKVLVFDGDLSPNFQQFISQVASLDMTKLNSFDYLNFGNNFRFVIETSDIRNLSPSMVPYCGFLSMKHVNDSYESTNTGMILSRFTEISQFEKVEKVFEEVINVTIKYIYHTDNKVCFSESNVSMQDGKILITDRLPSLAAILLRNLIESNEIDPDNNDQVHLAVIYATFQAFSGILSYTEKNSFDAWLKSSFHITMNSDWSDSNVTNHFIECYPKPCLSSHRILKGKLEPQEMKILEQKAVNFQYSNVFISNVIVPTPQYIGLVDLFRCYMRQNQSILLSGEYGKTSFLRFFFSLENDYLPIFIPTSVTKTAESLFNFIDSHTTTTTKFVTNSKKVVFIFEDISRENKEAIEFVRMILTTFSIVLYSPSDPRLYQKAQINDFSVIVTTQDLTELPTRFVSLFAPVSILPMQTETVKYVLTNLLMSFEVAPSMSEKILSFLNSCMLQVQGFPKSLPGLVQIISLICRMKERKVQNENDEETVCRTLISEVNAYVCGSLPKTIEPVVTVYQNIFPNSKGGNDIQGDDTFFYSEFSINSENALVVQAAAHETHFIREELEFYLQVYNNSASEKIVLKFYMPVLKQWALMHRAFTCPGGHSILVGSEGSGRFTLTRFVAHMSEFDFINLSGKRQVDSDNHEYLYAILRDIVTNIALLNKKSILFVRHRGNRVSNDLKIVMDFARNQDFTEFFSKAALDDLYVKFANGQAQKPEQRYALFNQIKNAIQMNFHLSIAVDEGSCFLENKIKAIKIQFKSFTQQDLIDTAAYALSPPMYNNILGTYLQRIPQIIEHLHTLATIDHHFVKLNNYYDFIDNFLQTVSTDYQELFTHSGQLVSSLRFLRDLEEEGQMVDRKIDSITPNLQKLTMDCESLEVSFTSKKEAIATRRKKIEEDLKEKADAVKVVQNEVNQLKTTLDSLIPQLITAQRQIEQLDTNDIETIRINAEEPSAALKLMLEVLCIFLDYPISYDRGGYKLLMDNDCISLLLSKINYQIVSSSVIQQVLPYYNDPHFTSAEMESVAPALQNIYDWISYICKHATTSEKLNKKKVELENLQGQFNEAVEESKLEQQSISQVESQLEEEVKYLDTSMSSKKTTENEFAQYTNKKKNIEAILKDMETLVDKWTTESSSVTTQRETIVGDSLIYAFYVSYCGMFNETDRESLLKSVMDEIKNDGFSASFNNPMLTINDQFMKMNYTDSAFNIEQTYLYDSTLDLYHIKATLRVPLVIDPDMLIEFYFTKSKQYKNIVVASQTSSNLDAILSSAINEGRTLLLFDVDTLHPFVSPLLSLHRLGKSDTLSKEIRIGAKMTTWDPKFKLILFTNHRNVEKIPLELLVRVNVVDVSSSSFLAMRAILNNTFVEFFDPANLAHLNESLRMDMECRVAKEKHEREILESIADVVSTLQTNPNFDFLSDSETMRDILQSKELYFDAVLRYEQFDASRNNFSKITQPYSTVIDILLNVWKAISRYLFNLSTFNTFSYAAFATIVGNALQMPGVGKQGAQMNNEQQQNLGMLITGQILNWIFPSISFRDSVVLMFIIAFLRSESMEKIRMNDLDVIIRHLTEEINSSIDLSSSELGVGDPLEHLKFTNIKNVFTFVQRYISDLFGNDYANTIPIFQVENIISQNASMPTLILSSYKRNPSALIHHYISMKTRGDNFEPISLYDSPEFLKNARKIITTAMSRGTRILLHISKPSYESSSLLSDIYQTMLTTSLHTNFRLIVSCSNEAVETLPHRLLENSRKLRFSDFPSIRHQIMQVYHHHSTSIRSSTNPKAMKKLCYSTALCYSLLRYREMLIPLSYHSYFDIKVSIFKEIFETLRVIIDNTSIVPINVIRDFIQDGCFANSVVDSSDRREIRSLIYAIFGSNFVDDEFTYCQGYPDADKYQMPMEMPLSNYNSFAQKMPVFASADGLLLNRSSTASIRDWIFSRWVTKGIIQLSPAIKKNPSREQLEARLDGYVMSIPQDISTNHLNRLSKSSPTIYVLKQEIINFNRVLSKLRKELANPNLSDDVTLFLNGTVPQKWRDWILFDSSQTSSRFISFMNEKREFLQNCASSALIESVDVRLFSNLRGLLFAYMSEIASKRGLTTDSVSIEFSVIGENQKPPDGFICLTGIHLLCGTYTEAKLVLNRQTKTLQKIPSLLCTVTKSVPRNSATTFMCPLYRTFFVDSLHSRHSINSYVDGQDENLIWYVPLRTDNSQSELIANGTSMLCVLPEQFMV</sequence>
<organism evidence="9 10">
    <name type="scientific">Tritrichomonas musculus</name>
    <dbReference type="NCBI Taxonomy" id="1915356"/>
    <lineage>
        <taxon>Eukaryota</taxon>
        <taxon>Metamonada</taxon>
        <taxon>Parabasalia</taxon>
        <taxon>Tritrichomonadida</taxon>
        <taxon>Tritrichomonadidae</taxon>
        <taxon>Tritrichomonas</taxon>
    </lineage>
</organism>
<gene>
    <name evidence="9" type="ORF">M9Y10_043563</name>
</gene>
<feature type="coiled-coil region" evidence="2">
    <location>
        <begin position="2689"/>
        <end position="2716"/>
    </location>
</feature>
<feature type="domain" description="Dynein heavy chain coiled coil stalk" evidence="5">
    <location>
        <begin position="2690"/>
        <end position="2967"/>
    </location>
</feature>
<keyword evidence="1 2" id="KW-0175">Coiled coil</keyword>
<dbReference type="Gene3D" id="1.20.140.100">
    <property type="entry name" value="Dynein heavy chain, N-terminal domain 2"/>
    <property type="match status" value="1"/>
</dbReference>
<evidence type="ECO:0000259" key="3">
    <source>
        <dbReference type="Pfam" id="PF08393"/>
    </source>
</evidence>
<dbReference type="Gene3D" id="1.10.287.2620">
    <property type="match status" value="1"/>
</dbReference>
<feature type="domain" description="Dynein heavy chain ATP-binding dynein motor region" evidence="7">
    <location>
        <begin position="3021"/>
        <end position="3199"/>
    </location>
</feature>
<evidence type="ECO:0000313" key="9">
    <source>
        <dbReference type="EMBL" id="KAK8884453.1"/>
    </source>
</evidence>
<dbReference type="InterPro" id="IPR024317">
    <property type="entry name" value="Dynein_heavy_chain_D4_dom"/>
</dbReference>
<dbReference type="Gene3D" id="1.20.920.20">
    <property type="match status" value="1"/>
</dbReference>
<evidence type="ECO:0000259" key="7">
    <source>
        <dbReference type="Pfam" id="PF12781"/>
    </source>
</evidence>
<name>A0ABR2K035_9EUKA</name>
<dbReference type="InterPro" id="IPR013602">
    <property type="entry name" value="Dynein_heavy_linker"/>
</dbReference>
<dbReference type="Pfam" id="PF12774">
    <property type="entry name" value="AAA_6"/>
    <property type="match status" value="1"/>
</dbReference>
<dbReference type="EMBL" id="JAPFFF010000008">
    <property type="protein sequence ID" value="KAK8884453.1"/>
    <property type="molecule type" value="Genomic_DNA"/>
</dbReference>
<evidence type="ECO:0000259" key="6">
    <source>
        <dbReference type="Pfam" id="PF12780"/>
    </source>
</evidence>
<dbReference type="Pfam" id="PF12780">
    <property type="entry name" value="AAA_8"/>
    <property type="match status" value="1"/>
</dbReference>
<reference evidence="9 10" key="1">
    <citation type="submission" date="2024-04" db="EMBL/GenBank/DDBJ databases">
        <title>Tritrichomonas musculus Genome.</title>
        <authorList>
            <person name="Alves-Ferreira E."/>
            <person name="Grigg M."/>
            <person name="Lorenzi H."/>
            <person name="Galac M."/>
        </authorList>
    </citation>
    <scope>NUCLEOTIDE SEQUENCE [LARGE SCALE GENOMIC DNA]</scope>
    <source>
        <strain evidence="9 10">EAF2021</strain>
    </source>
</reference>
<evidence type="ECO:0008006" key="11">
    <source>
        <dbReference type="Google" id="ProtNLM"/>
    </source>
</evidence>
<accession>A0ABR2K035</accession>
<evidence type="ECO:0000259" key="5">
    <source>
        <dbReference type="Pfam" id="PF12777"/>
    </source>
</evidence>
<dbReference type="InterPro" id="IPR043160">
    <property type="entry name" value="Dynein_C_barrel"/>
</dbReference>
<keyword evidence="10" id="KW-1185">Reference proteome</keyword>
<dbReference type="Gene3D" id="1.20.58.1120">
    <property type="match status" value="1"/>
</dbReference>
<comment type="caution">
    <text evidence="9">The sequence shown here is derived from an EMBL/GenBank/DDBJ whole genome shotgun (WGS) entry which is preliminary data.</text>
</comment>
<dbReference type="Pfam" id="PF12781">
    <property type="entry name" value="AAA_9"/>
    <property type="match status" value="1"/>
</dbReference>
<dbReference type="PANTHER" id="PTHR10676:SF396">
    <property type="entry name" value="DYNEIN AXONEMAL HEAVY CHAIN 1"/>
    <property type="match status" value="1"/>
</dbReference>
<dbReference type="InterPro" id="IPR027417">
    <property type="entry name" value="P-loop_NTPase"/>
</dbReference>
<dbReference type="PANTHER" id="PTHR10676">
    <property type="entry name" value="DYNEIN HEAVY CHAIN FAMILY PROTEIN"/>
    <property type="match status" value="1"/>
</dbReference>
<dbReference type="Pfam" id="PF12777">
    <property type="entry name" value="MT"/>
    <property type="match status" value="1"/>
</dbReference>
<dbReference type="Gene3D" id="3.10.490.20">
    <property type="match status" value="1"/>
</dbReference>
<dbReference type="InterPro" id="IPR041228">
    <property type="entry name" value="Dynein_C"/>
</dbReference>
<feature type="coiled-coil region" evidence="2">
    <location>
        <begin position="2838"/>
        <end position="2865"/>
    </location>
</feature>
<feature type="domain" description="Dynein heavy chain linker" evidence="3">
    <location>
        <begin position="835"/>
        <end position="1246"/>
    </location>
</feature>
<dbReference type="InterPro" id="IPR035699">
    <property type="entry name" value="AAA_6"/>
</dbReference>
<protein>
    <recommendedName>
        <fullName evidence="11">Dynein heavy chain family protein</fullName>
    </recommendedName>
</protein>
<dbReference type="SUPFAM" id="SSF52540">
    <property type="entry name" value="P-loop containing nucleoside triphosphate hydrolases"/>
    <property type="match status" value="1"/>
</dbReference>
<dbReference type="InterPro" id="IPR042222">
    <property type="entry name" value="Dynein_2_N"/>
</dbReference>
<feature type="domain" description="Dynein heavy chain C-terminal" evidence="8">
    <location>
        <begin position="3745"/>
        <end position="4011"/>
    </location>
</feature>
<feature type="coiled-coil region" evidence="2">
    <location>
        <begin position="2894"/>
        <end position="2921"/>
    </location>
</feature>
<feature type="domain" description="Dynein heavy chain hydrolytic ATP-binding dynein motor region" evidence="4">
    <location>
        <begin position="1381"/>
        <end position="1722"/>
    </location>
</feature>
<dbReference type="Pfam" id="PF18199">
    <property type="entry name" value="Dynein_C"/>
    <property type="match status" value="1"/>
</dbReference>
<dbReference type="InterPro" id="IPR024743">
    <property type="entry name" value="Dynein_HC_stalk"/>
</dbReference>
<dbReference type="Pfam" id="PF08393">
    <property type="entry name" value="DHC_N2"/>
    <property type="match status" value="1"/>
</dbReference>
<proteinExistence type="predicted"/>
<dbReference type="InterPro" id="IPR042219">
    <property type="entry name" value="AAA_lid_11_sf"/>
</dbReference>
<evidence type="ECO:0000259" key="8">
    <source>
        <dbReference type="Pfam" id="PF18199"/>
    </source>
</evidence>
<evidence type="ECO:0000313" key="10">
    <source>
        <dbReference type="Proteomes" id="UP001470230"/>
    </source>
</evidence>
<dbReference type="InterPro" id="IPR035706">
    <property type="entry name" value="AAA_9"/>
</dbReference>
<dbReference type="Gene3D" id="1.10.8.720">
    <property type="entry name" value="Region D6 of dynein motor"/>
    <property type="match status" value="1"/>
</dbReference>
<evidence type="ECO:0000256" key="1">
    <source>
        <dbReference type="ARBA" id="ARBA00023054"/>
    </source>
</evidence>
<dbReference type="Gene3D" id="3.40.50.300">
    <property type="entry name" value="P-loop containing nucleotide triphosphate hydrolases"/>
    <property type="match status" value="6"/>
</dbReference>
<evidence type="ECO:0000259" key="4">
    <source>
        <dbReference type="Pfam" id="PF12774"/>
    </source>
</evidence>
<evidence type="ECO:0000256" key="2">
    <source>
        <dbReference type="SAM" id="Coils"/>
    </source>
</evidence>
<dbReference type="Proteomes" id="UP001470230">
    <property type="component" value="Unassembled WGS sequence"/>
</dbReference>
<dbReference type="InterPro" id="IPR026983">
    <property type="entry name" value="DHC"/>
</dbReference>